<gene>
    <name evidence="2" type="ORF">BBIA_1428</name>
</gene>
<feature type="domain" description="Tape measure protein N-terminal" evidence="1">
    <location>
        <begin position="80"/>
        <end position="255"/>
    </location>
</feature>
<evidence type="ECO:0000313" key="2">
    <source>
        <dbReference type="EMBL" id="KFI49740.1"/>
    </source>
</evidence>
<dbReference type="InterPro" id="IPR013491">
    <property type="entry name" value="Tape_meas_N"/>
</dbReference>
<dbReference type="eggNOG" id="COG3941">
    <property type="taxonomic scope" value="Bacteria"/>
</dbReference>
<comment type="caution">
    <text evidence="2">The sequence shown here is derived from an EMBL/GenBank/DDBJ whole genome shotgun (WGS) entry which is preliminary data.</text>
</comment>
<organism evidence="2 3">
    <name type="scientific">Bifidobacterium biavatii DSM 23969</name>
    <dbReference type="NCBI Taxonomy" id="1437608"/>
    <lineage>
        <taxon>Bacteria</taxon>
        <taxon>Bacillati</taxon>
        <taxon>Actinomycetota</taxon>
        <taxon>Actinomycetes</taxon>
        <taxon>Bifidobacteriales</taxon>
        <taxon>Bifidobacteriaceae</taxon>
        <taxon>Bifidobacterium</taxon>
    </lineage>
</organism>
<evidence type="ECO:0000259" key="1">
    <source>
        <dbReference type="Pfam" id="PF20155"/>
    </source>
</evidence>
<dbReference type="NCBIfam" id="TIGR02675">
    <property type="entry name" value="tape_meas_nterm"/>
    <property type="match status" value="1"/>
</dbReference>
<dbReference type="STRING" id="1437608.GCA_000771645_00978"/>
<accession>A0A086ZT90</accession>
<dbReference type="InterPro" id="IPR011989">
    <property type="entry name" value="ARM-like"/>
</dbReference>
<dbReference type="InterPro" id="IPR016024">
    <property type="entry name" value="ARM-type_fold"/>
</dbReference>
<dbReference type="Proteomes" id="UP000029108">
    <property type="component" value="Unassembled WGS sequence"/>
</dbReference>
<dbReference type="SUPFAM" id="SSF48371">
    <property type="entry name" value="ARM repeat"/>
    <property type="match status" value="1"/>
</dbReference>
<name>A0A086ZT90_9BIFI</name>
<sequence length="937" mass="96064">MATLATAWVNIVPTLKGAQNKIAAELGGISLKPAGQKLGGNLSTSLVKASGKGFATIGKIGLGALSTIGGGITALAAKGGFARALNIENAQAKLKGLGHSAESIAEIMANANAAVKGTAYGLDEAATVAASAVASGIKPGEQLTKVLKTVGDTAQIAGMGFSDAGAIFTSVMARGKLQGDDMLQLTSRGVPVLQALSDQLGVSTQDVSDMVSEGKVDFQTFATAMDKYLGGAALAAGETFSGALSNVKAALSRLGQKAATPALNALRDVFNVLTPAIDKVNTAIQPLADQLGSKLAGAVERVTPWIQKFADGLADGSITIKDIAEQAGLLVGAFAGFTAIGQYTPQILDVFTLAGDGAGALVSTVKGNFGKLKGIVSGAGGIFSDLGTRWGNALGLVDANFGGIFGMMSNRVKSGLSGVGSTLVGMFDSKIYVPLQQGIGGIGSKIAAPFQALAAKVGGFLSPVTSAFDTAFQGFGSTLAGPIQSGLSGIGTMFLNFFNPANFLKYFGIAAIIGALVVALGALNQSLGGQLQTHVTEFLTVKLPGYITEFQNWVTTQLPALMQSGLTLLTSVLQGITQNLPQILTVAADILTSLVDGIANALPTLLPIALEMILTLVQGIIDNLPKIINSGLNLLAKFVEGILNALPKLIEALPKIITGFVDGILAMLPQILTTGVELLLKFITGIIDAIPQLVAALPQIISGFVNGIGKHLPRIIETGLTLLGKLVVGVIKAIPQLIAALPQIIKAIWDGLTNVDWGGLGRNVIEGIKNGLMNAGGAIKDAIVGLAKNAWSAVKSFFGIASPSKLMRDTVGVMVGRGLANGIIESTKTVSRAATNLAGQAYNAFDATIGDHPFQLETDADVTRTTRIQTVADDTSRRSTDTGNIVKPLTKDDIIIAVAEALQTMPAMRLLLDSGVMAGELAPAIDKALGNRKARGY</sequence>
<protein>
    <submittedName>
        <fullName evidence="2">Tail protein</fullName>
    </submittedName>
</protein>
<proteinExistence type="predicted"/>
<dbReference type="EMBL" id="JGYN01000020">
    <property type="protein sequence ID" value="KFI49740.1"/>
    <property type="molecule type" value="Genomic_DNA"/>
</dbReference>
<dbReference type="Pfam" id="PF20155">
    <property type="entry name" value="TMP_3"/>
    <property type="match status" value="1"/>
</dbReference>
<reference evidence="2 3" key="1">
    <citation type="submission" date="2014-03" db="EMBL/GenBank/DDBJ databases">
        <title>Genomics of Bifidobacteria.</title>
        <authorList>
            <person name="Ventura M."/>
            <person name="Milani C."/>
            <person name="Lugli G.A."/>
        </authorList>
    </citation>
    <scope>NUCLEOTIDE SEQUENCE [LARGE SCALE GENOMIC DNA]</scope>
    <source>
        <strain evidence="2 3">DSM 23969</strain>
    </source>
</reference>
<dbReference type="eggNOG" id="COG5412">
    <property type="taxonomic scope" value="Bacteria"/>
</dbReference>
<dbReference type="AlphaFoldDB" id="A0A086ZT90"/>
<dbReference type="Gene3D" id="1.25.10.10">
    <property type="entry name" value="Leucine-rich Repeat Variant"/>
    <property type="match status" value="1"/>
</dbReference>
<evidence type="ECO:0000313" key="3">
    <source>
        <dbReference type="Proteomes" id="UP000029108"/>
    </source>
</evidence>
<keyword evidence="3" id="KW-1185">Reference proteome</keyword>
<dbReference type="RefSeq" id="WP_152600466.1">
    <property type="nucleotide sequence ID" value="NZ_JDUU01000002.1"/>
</dbReference>
<dbReference type="OrthoDB" id="177147at2"/>